<dbReference type="EMBL" id="BAABIK010000001">
    <property type="protein sequence ID" value="GAA4925762.1"/>
    <property type="molecule type" value="Genomic_DNA"/>
</dbReference>
<feature type="domain" description="Activator of Hsp90 ATPase homologue 1/2-like C-terminal" evidence="2">
    <location>
        <begin position="23"/>
        <end position="157"/>
    </location>
</feature>
<evidence type="ECO:0000256" key="1">
    <source>
        <dbReference type="ARBA" id="ARBA00006817"/>
    </source>
</evidence>
<comment type="caution">
    <text evidence="3">The sequence shown here is derived from an EMBL/GenBank/DDBJ whole genome shotgun (WGS) entry which is preliminary data.</text>
</comment>
<dbReference type="InterPro" id="IPR013538">
    <property type="entry name" value="ASHA1/2-like_C"/>
</dbReference>
<reference evidence="4" key="1">
    <citation type="journal article" date="2019" name="Int. J. Syst. Evol. Microbiol.">
        <title>The Global Catalogue of Microorganisms (GCM) 10K type strain sequencing project: providing services to taxonomists for standard genome sequencing and annotation.</title>
        <authorList>
            <consortium name="The Broad Institute Genomics Platform"/>
            <consortium name="The Broad Institute Genome Sequencing Center for Infectious Disease"/>
            <person name="Wu L."/>
            <person name="Ma J."/>
        </authorList>
    </citation>
    <scope>NUCLEOTIDE SEQUENCE [LARGE SCALE GENOMIC DNA]</scope>
    <source>
        <strain evidence="4">JCM 18123</strain>
    </source>
</reference>
<dbReference type="CDD" id="cd07826">
    <property type="entry name" value="SRPBCC_CalC_Aha1-like_9"/>
    <property type="match status" value="1"/>
</dbReference>
<dbReference type="Gene3D" id="3.30.530.20">
    <property type="match status" value="1"/>
</dbReference>
<dbReference type="RefSeq" id="WP_345554918.1">
    <property type="nucleotide sequence ID" value="NZ_BAABIK010000001.1"/>
</dbReference>
<evidence type="ECO:0000259" key="2">
    <source>
        <dbReference type="Pfam" id="PF08327"/>
    </source>
</evidence>
<protein>
    <submittedName>
        <fullName evidence="3">SRPBCC family protein</fullName>
    </submittedName>
</protein>
<dbReference type="SUPFAM" id="SSF55961">
    <property type="entry name" value="Bet v1-like"/>
    <property type="match status" value="1"/>
</dbReference>
<dbReference type="Proteomes" id="UP001499993">
    <property type="component" value="Unassembled WGS sequence"/>
</dbReference>
<evidence type="ECO:0000313" key="3">
    <source>
        <dbReference type="EMBL" id="GAA4925762.1"/>
    </source>
</evidence>
<gene>
    <name evidence="3" type="ORF">GCM10023224_00430</name>
</gene>
<dbReference type="Pfam" id="PF08327">
    <property type="entry name" value="AHSA1"/>
    <property type="match status" value="1"/>
</dbReference>
<evidence type="ECO:0000313" key="4">
    <source>
        <dbReference type="Proteomes" id="UP001499993"/>
    </source>
</evidence>
<organism evidence="3 4">
    <name type="scientific">Streptomonospora halophila</name>
    <dbReference type="NCBI Taxonomy" id="427369"/>
    <lineage>
        <taxon>Bacteria</taxon>
        <taxon>Bacillati</taxon>
        <taxon>Actinomycetota</taxon>
        <taxon>Actinomycetes</taxon>
        <taxon>Streptosporangiales</taxon>
        <taxon>Nocardiopsidaceae</taxon>
        <taxon>Streptomonospora</taxon>
    </lineage>
</organism>
<accession>A0ABP9G237</accession>
<comment type="similarity">
    <text evidence="1">Belongs to the AHA1 family.</text>
</comment>
<proteinExistence type="inferred from homology"/>
<dbReference type="InterPro" id="IPR023393">
    <property type="entry name" value="START-like_dom_sf"/>
</dbReference>
<keyword evidence="4" id="KW-1185">Reference proteome</keyword>
<sequence length="159" mass="17767">MADTTEIIVEPGRQDIVITRVFDAPREKVFAALTDPRLVAQWWGAGGPGELEISEFEARRGGTYRNISRDETGTEYAFRGVFHEVMAPERLVHTFEFEGMPGHVALECTDLEELEDGRTKYTELSIYQSIEDRDGMIASGMEHGARAGLEKLAELVESS</sequence>
<name>A0ABP9G237_9ACTN</name>